<name>A0ABW2TUJ7_9PSEU</name>
<feature type="region of interest" description="Disordered" evidence="1">
    <location>
        <begin position="41"/>
        <end position="66"/>
    </location>
</feature>
<evidence type="ECO:0000313" key="3">
    <source>
        <dbReference type="Proteomes" id="UP001596512"/>
    </source>
</evidence>
<sequence length="90" mass="9195">MIRPNTAYSSGPPAYALATCHSGRGPVNTSAKCSIAPHRRTNAASPTYQRQNWSPAARSSGCSPNTAAPVVVSTANPAATSAARAAARWA</sequence>
<dbReference type="Proteomes" id="UP001596512">
    <property type="component" value="Unassembled WGS sequence"/>
</dbReference>
<proteinExistence type="predicted"/>
<gene>
    <name evidence="2" type="ORF">ACFQV2_27585</name>
</gene>
<evidence type="ECO:0000313" key="2">
    <source>
        <dbReference type="EMBL" id="MFC7616660.1"/>
    </source>
</evidence>
<protein>
    <submittedName>
        <fullName evidence="2">Uncharacterized protein</fullName>
    </submittedName>
</protein>
<dbReference type="EMBL" id="JBHTEY010000004">
    <property type="protein sequence ID" value="MFC7616660.1"/>
    <property type="molecule type" value="Genomic_DNA"/>
</dbReference>
<organism evidence="2 3">
    <name type="scientific">Actinokineospora soli</name>
    <dbReference type="NCBI Taxonomy" id="1048753"/>
    <lineage>
        <taxon>Bacteria</taxon>
        <taxon>Bacillati</taxon>
        <taxon>Actinomycetota</taxon>
        <taxon>Actinomycetes</taxon>
        <taxon>Pseudonocardiales</taxon>
        <taxon>Pseudonocardiaceae</taxon>
        <taxon>Actinokineospora</taxon>
    </lineage>
</organism>
<accession>A0ABW2TUJ7</accession>
<reference evidence="3" key="1">
    <citation type="journal article" date="2019" name="Int. J. Syst. Evol. Microbiol.">
        <title>The Global Catalogue of Microorganisms (GCM) 10K type strain sequencing project: providing services to taxonomists for standard genome sequencing and annotation.</title>
        <authorList>
            <consortium name="The Broad Institute Genomics Platform"/>
            <consortium name="The Broad Institute Genome Sequencing Center for Infectious Disease"/>
            <person name="Wu L."/>
            <person name="Ma J."/>
        </authorList>
    </citation>
    <scope>NUCLEOTIDE SEQUENCE [LARGE SCALE GENOMIC DNA]</scope>
    <source>
        <strain evidence="3">JCM 17695</strain>
    </source>
</reference>
<keyword evidence="3" id="KW-1185">Reference proteome</keyword>
<evidence type="ECO:0000256" key="1">
    <source>
        <dbReference type="SAM" id="MobiDB-lite"/>
    </source>
</evidence>
<feature type="compositionally biased region" description="Polar residues" evidence="1">
    <location>
        <begin position="42"/>
        <end position="54"/>
    </location>
</feature>
<comment type="caution">
    <text evidence="2">The sequence shown here is derived from an EMBL/GenBank/DDBJ whole genome shotgun (WGS) entry which is preliminary data.</text>
</comment>